<dbReference type="PANTHER" id="PTHR30146">
    <property type="entry name" value="LACI-RELATED TRANSCRIPTIONAL REPRESSOR"/>
    <property type="match status" value="1"/>
</dbReference>
<gene>
    <name evidence="5" type="ORF">DBZ45_12330</name>
</gene>
<dbReference type="PANTHER" id="PTHR30146:SF109">
    <property type="entry name" value="HTH-TYPE TRANSCRIPTIONAL REGULATOR GALS"/>
    <property type="match status" value="1"/>
</dbReference>
<dbReference type="PROSITE" id="PS50932">
    <property type="entry name" value="HTH_LACI_2"/>
    <property type="match status" value="1"/>
</dbReference>
<dbReference type="Gene3D" id="1.10.260.40">
    <property type="entry name" value="lambda repressor-like DNA-binding domains"/>
    <property type="match status" value="1"/>
</dbReference>
<dbReference type="InterPro" id="IPR000843">
    <property type="entry name" value="HTH_LacI"/>
</dbReference>
<feature type="domain" description="HTH lacI-type" evidence="4">
    <location>
        <begin position="5"/>
        <end position="60"/>
    </location>
</feature>
<sequence>MKKAPTIRDVAAAAGVSVSVVSRVLNPESGPVAPAKREQVLSVISELGYRPRAAARELSAGHALTVGLVVTDLANPFFAQLADRVVWEARSHGVQVVVMTTQEDPHLEAESLDTLLDRSVGGVIATPTGGNVEKWDRLRDLGVNVVFVDRAIAELSDVDVVSIENSDSARRATDHLIALGHERIALITGPASTSTGRSRIGGYRAALESASISPDPMLVRDVPFRGDGGGDAVGSLLASPDAPTGLIVANTAQVQSSVRRLVQMGVRIPDDLSVIVFDDNPWTELTSPPLTAIRQPIGMLALHSLELVLGRMQGRLPAGARTIEVMADFVPRSSCAAPARLATSKSATR</sequence>
<evidence type="ECO:0000256" key="1">
    <source>
        <dbReference type="ARBA" id="ARBA00023015"/>
    </source>
</evidence>
<dbReference type="InterPro" id="IPR010982">
    <property type="entry name" value="Lambda_DNA-bd_dom_sf"/>
</dbReference>
<organism evidence="5 6">
    <name type="scientific">Arthrobacter globiformis</name>
    <dbReference type="NCBI Taxonomy" id="1665"/>
    <lineage>
        <taxon>Bacteria</taxon>
        <taxon>Bacillati</taxon>
        <taxon>Actinomycetota</taxon>
        <taxon>Actinomycetes</taxon>
        <taxon>Micrococcales</taxon>
        <taxon>Micrococcaceae</taxon>
        <taxon>Arthrobacter</taxon>
    </lineage>
</organism>
<proteinExistence type="predicted"/>
<evidence type="ECO:0000256" key="3">
    <source>
        <dbReference type="ARBA" id="ARBA00023163"/>
    </source>
</evidence>
<evidence type="ECO:0000313" key="5">
    <source>
        <dbReference type="EMBL" id="RAM37034.1"/>
    </source>
</evidence>
<accession>A0A328HFW3</accession>
<dbReference type="SMART" id="SM00354">
    <property type="entry name" value="HTH_LACI"/>
    <property type="match status" value="1"/>
</dbReference>
<protein>
    <submittedName>
        <fullName evidence="5">LacI family transcriptional regulator</fullName>
    </submittedName>
</protein>
<dbReference type="InterPro" id="IPR046335">
    <property type="entry name" value="LacI/GalR-like_sensor"/>
</dbReference>
<evidence type="ECO:0000259" key="4">
    <source>
        <dbReference type="PROSITE" id="PS50932"/>
    </source>
</evidence>
<evidence type="ECO:0000313" key="6">
    <source>
        <dbReference type="Proteomes" id="UP000249166"/>
    </source>
</evidence>
<reference evidence="5 6" key="1">
    <citation type="submission" date="2018-04" db="EMBL/GenBank/DDBJ databases">
        <title>Bacteria isolated from cave deposits of Manipur.</title>
        <authorList>
            <person name="Sahoo D."/>
            <person name="Sarangthem I."/>
            <person name="Nandeibam J."/>
        </authorList>
    </citation>
    <scope>NUCLEOTIDE SEQUENCE [LARGE SCALE GENOMIC DNA]</scope>
    <source>
        <strain evidence="6">mrc11</strain>
    </source>
</reference>
<dbReference type="PRINTS" id="PR00036">
    <property type="entry name" value="HTHLACI"/>
</dbReference>
<keyword evidence="2" id="KW-0238">DNA-binding</keyword>
<dbReference type="Gene3D" id="3.40.50.2300">
    <property type="match status" value="2"/>
</dbReference>
<dbReference type="Proteomes" id="UP000249166">
    <property type="component" value="Unassembled WGS sequence"/>
</dbReference>
<evidence type="ECO:0000256" key="2">
    <source>
        <dbReference type="ARBA" id="ARBA00023125"/>
    </source>
</evidence>
<keyword evidence="3" id="KW-0804">Transcription</keyword>
<name>A0A328HFW3_ARTGO</name>
<dbReference type="OrthoDB" id="37081at2"/>
<dbReference type="GO" id="GO:0003700">
    <property type="term" value="F:DNA-binding transcription factor activity"/>
    <property type="evidence" value="ECO:0007669"/>
    <property type="project" value="TreeGrafter"/>
</dbReference>
<dbReference type="SUPFAM" id="SSF47413">
    <property type="entry name" value="lambda repressor-like DNA-binding domains"/>
    <property type="match status" value="1"/>
</dbReference>
<dbReference type="InterPro" id="IPR028082">
    <property type="entry name" value="Peripla_BP_I"/>
</dbReference>
<dbReference type="GO" id="GO:0000976">
    <property type="term" value="F:transcription cis-regulatory region binding"/>
    <property type="evidence" value="ECO:0007669"/>
    <property type="project" value="TreeGrafter"/>
</dbReference>
<dbReference type="Pfam" id="PF00356">
    <property type="entry name" value="LacI"/>
    <property type="match status" value="1"/>
</dbReference>
<keyword evidence="1" id="KW-0805">Transcription regulation</keyword>
<dbReference type="CDD" id="cd06299">
    <property type="entry name" value="PBP1_LacI-like"/>
    <property type="match status" value="1"/>
</dbReference>
<dbReference type="SUPFAM" id="SSF53822">
    <property type="entry name" value="Periplasmic binding protein-like I"/>
    <property type="match status" value="1"/>
</dbReference>
<dbReference type="EMBL" id="QLNP01000078">
    <property type="protein sequence ID" value="RAM37034.1"/>
    <property type="molecule type" value="Genomic_DNA"/>
</dbReference>
<dbReference type="RefSeq" id="WP_111904193.1">
    <property type="nucleotide sequence ID" value="NZ_QLNP01000078.1"/>
</dbReference>
<dbReference type="AlphaFoldDB" id="A0A328HFW3"/>
<dbReference type="Pfam" id="PF13377">
    <property type="entry name" value="Peripla_BP_3"/>
    <property type="match status" value="1"/>
</dbReference>
<comment type="caution">
    <text evidence="5">The sequence shown here is derived from an EMBL/GenBank/DDBJ whole genome shotgun (WGS) entry which is preliminary data.</text>
</comment>